<keyword evidence="4" id="KW-1185">Reference proteome</keyword>
<keyword evidence="1 3" id="KW-0560">Oxidoreductase</keyword>
<dbReference type="InterPro" id="IPR006076">
    <property type="entry name" value="FAD-dep_OxRdtase"/>
</dbReference>
<dbReference type="EMBL" id="CP007142">
    <property type="protein sequence ID" value="AJQ92733.1"/>
    <property type="molecule type" value="Genomic_DNA"/>
</dbReference>
<dbReference type="PATRIC" id="fig|1445510.3.peg.671"/>
<dbReference type="HOGENOM" id="CLU_007884_9_0_6"/>
<protein>
    <submittedName>
        <fullName evidence="3">Glycine/D-amino acid oxidase (Deaminating)</fullName>
        <ecNumber evidence="3">1.4.99.1</ecNumber>
    </submittedName>
</protein>
<dbReference type="GO" id="GO:0016491">
    <property type="term" value="F:oxidoreductase activity"/>
    <property type="evidence" value="ECO:0007669"/>
    <property type="project" value="UniProtKB-KW"/>
</dbReference>
<dbReference type="Gene3D" id="3.30.9.10">
    <property type="entry name" value="D-Amino Acid Oxidase, subunit A, domain 2"/>
    <property type="match status" value="1"/>
</dbReference>
<gene>
    <name evidence="3" type="ORF">YC6258_00683</name>
</gene>
<dbReference type="OrthoDB" id="9805337at2"/>
<accession>A0A0C5VHE4</accession>
<dbReference type="Proteomes" id="UP000032266">
    <property type="component" value="Chromosome"/>
</dbReference>
<sequence>MVGVCVGIHLLQQGRSVVLMDRNEAGEETSYGNAGLLQQEAVRPYEFPRDLSVILPAALNLRLDVRYHLTALPKLMLPLWSYFRNCSPRRYESIAQEYGHIINMTLACHQELISAAGAEQLIRKVGWITLYRTAKGRNKGHRELDAYARQGVNFKVLNGDELADMEPAIKGHHAGGVHWQDPWIAGHPGKLVKAYTRLFKQLGGEFVQGDATSLERSNRQSWQLRDHQGNTFEANETVIALGPWSAEITNRFGYRPPMFFKRGYHMHYQYPAGQPRLTRAVQDSEKGYMMTPMDAGLRICTGAELGLRDTPSTPVQINRAEAIARALIPLGDRLDAEPWRGARPCIPDMKPIIGPLPGVPGLWCAFGHGHQGFTMGPATGKLLAAMMTGQATEIEMSGFQANRFVHT</sequence>
<dbReference type="STRING" id="1445510.YC6258_00683"/>
<dbReference type="AlphaFoldDB" id="A0A0C5VHE4"/>
<proteinExistence type="predicted"/>
<reference evidence="3 4" key="1">
    <citation type="submission" date="2014-01" db="EMBL/GenBank/DDBJ databases">
        <title>Full genme sequencing of cellulolytic bacterium Gynuella sunshinyii YC6258T gen. nov., sp. nov.</title>
        <authorList>
            <person name="Khan H."/>
            <person name="Chung E.J."/>
            <person name="Chung Y.R."/>
        </authorList>
    </citation>
    <scope>NUCLEOTIDE SEQUENCE [LARGE SCALE GENOMIC DNA]</scope>
    <source>
        <strain evidence="3 4">YC6258</strain>
    </source>
</reference>
<dbReference type="PANTHER" id="PTHR13847:SF289">
    <property type="entry name" value="GLYCINE OXIDASE"/>
    <property type="match status" value="1"/>
</dbReference>
<dbReference type="InterPro" id="IPR036188">
    <property type="entry name" value="FAD/NAD-bd_sf"/>
</dbReference>
<dbReference type="SUPFAM" id="SSF51905">
    <property type="entry name" value="FAD/NAD(P)-binding domain"/>
    <property type="match status" value="1"/>
</dbReference>
<evidence type="ECO:0000259" key="2">
    <source>
        <dbReference type="Pfam" id="PF01266"/>
    </source>
</evidence>
<dbReference type="Pfam" id="PF01266">
    <property type="entry name" value="DAO"/>
    <property type="match status" value="1"/>
</dbReference>
<organism evidence="3 4">
    <name type="scientific">Gynuella sunshinyii YC6258</name>
    <dbReference type="NCBI Taxonomy" id="1445510"/>
    <lineage>
        <taxon>Bacteria</taxon>
        <taxon>Pseudomonadati</taxon>
        <taxon>Pseudomonadota</taxon>
        <taxon>Gammaproteobacteria</taxon>
        <taxon>Oceanospirillales</taxon>
        <taxon>Saccharospirillaceae</taxon>
        <taxon>Gynuella</taxon>
    </lineage>
</organism>
<dbReference type="KEGG" id="gsn:YC6258_00683"/>
<evidence type="ECO:0000313" key="3">
    <source>
        <dbReference type="EMBL" id="AJQ92733.1"/>
    </source>
</evidence>
<name>A0A0C5VHE4_9GAMM</name>
<feature type="domain" description="FAD dependent oxidoreductase" evidence="2">
    <location>
        <begin position="1"/>
        <end position="386"/>
    </location>
</feature>
<dbReference type="SUPFAM" id="SSF54373">
    <property type="entry name" value="FAD-linked reductases, C-terminal domain"/>
    <property type="match status" value="1"/>
</dbReference>
<dbReference type="EC" id="1.4.99.1" evidence="3"/>
<evidence type="ECO:0000256" key="1">
    <source>
        <dbReference type="ARBA" id="ARBA00023002"/>
    </source>
</evidence>
<dbReference type="PANTHER" id="PTHR13847">
    <property type="entry name" value="SARCOSINE DEHYDROGENASE-RELATED"/>
    <property type="match status" value="1"/>
</dbReference>
<dbReference type="Gene3D" id="3.50.50.60">
    <property type="entry name" value="FAD/NAD(P)-binding domain"/>
    <property type="match status" value="1"/>
</dbReference>
<dbReference type="GO" id="GO:0005737">
    <property type="term" value="C:cytoplasm"/>
    <property type="evidence" value="ECO:0007669"/>
    <property type="project" value="TreeGrafter"/>
</dbReference>
<evidence type="ECO:0000313" key="4">
    <source>
        <dbReference type="Proteomes" id="UP000032266"/>
    </source>
</evidence>